<evidence type="ECO:0000256" key="1">
    <source>
        <dbReference type="SAM" id="MobiDB-lite"/>
    </source>
</evidence>
<protein>
    <submittedName>
        <fullName evidence="2">Uncharacterized protein</fullName>
    </submittedName>
</protein>
<dbReference type="Proteomes" id="UP000324222">
    <property type="component" value="Unassembled WGS sequence"/>
</dbReference>
<proteinExistence type="predicted"/>
<feature type="compositionally biased region" description="Basic residues" evidence="1">
    <location>
        <begin position="158"/>
        <end position="167"/>
    </location>
</feature>
<dbReference type="EMBL" id="VSRR010004699">
    <property type="protein sequence ID" value="MPC40460.1"/>
    <property type="molecule type" value="Genomic_DNA"/>
</dbReference>
<keyword evidence="3" id="KW-1185">Reference proteome</keyword>
<reference evidence="2 3" key="1">
    <citation type="submission" date="2019-05" db="EMBL/GenBank/DDBJ databases">
        <title>Another draft genome of Portunus trituberculatus and its Hox gene families provides insights of decapod evolution.</title>
        <authorList>
            <person name="Jeong J.-H."/>
            <person name="Song I."/>
            <person name="Kim S."/>
            <person name="Choi T."/>
            <person name="Kim D."/>
            <person name="Ryu S."/>
            <person name="Kim W."/>
        </authorList>
    </citation>
    <scope>NUCLEOTIDE SEQUENCE [LARGE SCALE GENOMIC DNA]</scope>
    <source>
        <tissue evidence="2">Muscle</tissue>
    </source>
</reference>
<dbReference type="AlphaFoldDB" id="A0A5B7EZE8"/>
<organism evidence="2 3">
    <name type="scientific">Portunus trituberculatus</name>
    <name type="common">Swimming crab</name>
    <name type="synonym">Neptunus trituberculatus</name>
    <dbReference type="NCBI Taxonomy" id="210409"/>
    <lineage>
        <taxon>Eukaryota</taxon>
        <taxon>Metazoa</taxon>
        <taxon>Ecdysozoa</taxon>
        <taxon>Arthropoda</taxon>
        <taxon>Crustacea</taxon>
        <taxon>Multicrustacea</taxon>
        <taxon>Malacostraca</taxon>
        <taxon>Eumalacostraca</taxon>
        <taxon>Eucarida</taxon>
        <taxon>Decapoda</taxon>
        <taxon>Pleocyemata</taxon>
        <taxon>Brachyura</taxon>
        <taxon>Eubrachyura</taxon>
        <taxon>Portunoidea</taxon>
        <taxon>Portunidae</taxon>
        <taxon>Portuninae</taxon>
        <taxon>Portunus</taxon>
    </lineage>
</organism>
<gene>
    <name evidence="2" type="ORF">E2C01_034016</name>
</gene>
<feature type="region of interest" description="Disordered" evidence="1">
    <location>
        <begin position="145"/>
        <end position="167"/>
    </location>
</feature>
<evidence type="ECO:0000313" key="3">
    <source>
        <dbReference type="Proteomes" id="UP000324222"/>
    </source>
</evidence>
<comment type="caution">
    <text evidence="2">The sequence shown here is derived from an EMBL/GenBank/DDBJ whole genome shotgun (WGS) entry which is preliminary data.</text>
</comment>
<name>A0A5B7EZE8_PORTR</name>
<evidence type="ECO:0000313" key="2">
    <source>
        <dbReference type="EMBL" id="MPC40460.1"/>
    </source>
</evidence>
<accession>A0A5B7EZE8</accession>
<sequence length="167" mass="17584">MVLGSFPISGKVQPGFELSNTANDPSPAFCGSAPPDAAASDSLYCSPSPSSHALVYLRKYSTPRSSRSRRKADSKPVFQAVTPNQGWCTIPRSSHAWLPMTSALAICLAIIANYPAQALFHSAPTLPPCSLYPCPTLPHSAPCPTAAGRVAPRVPGKGPKRRSCRPG</sequence>